<evidence type="ECO:0000313" key="10">
    <source>
        <dbReference type="Proteomes" id="UP000606786"/>
    </source>
</evidence>
<keyword evidence="5 8" id="KW-0472">Membrane</keyword>
<evidence type="ECO:0000256" key="6">
    <source>
        <dbReference type="ARBA" id="ARBA00023170"/>
    </source>
</evidence>
<feature type="transmembrane region" description="Helical" evidence="8">
    <location>
        <begin position="308"/>
        <end position="327"/>
    </location>
</feature>
<feature type="transmembrane region" description="Helical" evidence="8">
    <location>
        <begin position="555"/>
        <end position="575"/>
    </location>
</feature>
<keyword evidence="6" id="KW-0675">Receptor</keyword>
<accession>A0A811VCL0</accession>
<keyword evidence="7" id="KW-0325">Glycoprotein</keyword>
<evidence type="ECO:0000313" key="9">
    <source>
        <dbReference type="EMBL" id="CAD7012744.1"/>
    </source>
</evidence>
<evidence type="ECO:0000256" key="5">
    <source>
        <dbReference type="ARBA" id="ARBA00023136"/>
    </source>
</evidence>
<keyword evidence="3 8" id="KW-0812">Transmembrane</keyword>
<dbReference type="PANTHER" id="PTHR42643:SF41">
    <property type="entry name" value="IONOTROPIC RECEPTOR 20A-RELATED"/>
    <property type="match status" value="1"/>
</dbReference>
<keyword evidence="2" id="KW-1003">Cell membrane</keyword>
<proteinExistence type="predicted"/>
<dbReference type="SUPFAM" id="SSF53850">
    <property type="entry name" value="Periplasmic binding protein-like II"/>
    <property type="match status" value="1"/>
</dbReference>
<dbReference type="OrthoDB" id="7969653at2759"/>
<protein>
    <submittedName>
        <fullName evidence="9">(Mediterranean fruit fly) hypothetical protein</fullName>
    </submittedName>
</protein>
<name>A0A811VCL0_CERCA</name>
<dbReference type="AlphaFoldDB" id="A0A811VCL0"/>
<feature type="transmembrane region" description="Helical" evidence="8">
    <location>
        <begin position="364"/>
        <end position="388"/>
    </location>
</feature>
<dbReference type="EMBL" id="CAJHJT010000056">
    <property type="protein sequence ID" value="CAD7012744.1"/>
    <property type="molecule type" value="Genomic_DNA"/>
</dbReference>
<evidence type="ECO:0000256" key="4">
    <source>
        <dbReference type="ARBA" id="ARBA00022989"/>
    </source>
</evidence>
<organism evidence="9 10">
    <name type="scientific">Ceratitis capitata</name>
    <name type="common">Mediterranean fruit fly</name>
    <name type="synonym">Tephritis capitata</name>
    <dbReference type="NCBI Taxonomy" id="7213"/>
    <lineage>
        <taxon>Eukaryota</taxon>
        <taxon>Metazoa</taxon>
        <taxon>Ecdysozoa</taxon>
        <taxon>Arthropoda</taxon>
        <taxon>Hexapoda</taxon>
        <taxon>Insecta</taxon>
        <taxon>Pterygota</taxon>
        <taxon>Neoptera</taxon>
        <taxon>Endopterygota</taxon>
        <taxon>Diptera</taxon>
        <taxon>Brachycera</taxon>
        <taxon>Muscomorpha</taxon>
        <taxon>Tephritoidea</taxon>
        <taxon>Tephritidae</taxon>
        <taxon>Ceratitis</taxon>
        <taxon>Ceratitis</taxon>
    </lineage>
</organism>
<comment type="caution">
    <text evidence="9">The sequence shown here is derived from an EMBL/GenBank/DDBJ whole genome shotgun (WGS) entry which is preliminary data.</text>
</comment>
<reference evidence="9" key="1">
    <citation type="submission" date="2020-11" db="EMBL/GenBank/DDBJ databases">
        <authorList>
            <person name="Whitehead M."/>
        </authorList>
    </citation>
    <scope>NUCLEOTIDE SEQUENCE</scope>
    <source>
        <strain evidence="9">EGII</strain>
    </source>
</reference>
<feature type="transmembrane region" description="Helical" evidence="8">
    <location>
        <begin position="339"/>
        <end position="358"/>
    </location>
</feature>
<evidence type="ECO:0000256" key="8">
    <source>
        <dbReference type="SAM" id="Phobius"/>
    </source>
</evidence>
<dbReference type="GO" id="GO:0005886">
    <property type="term" value="C:plasma membrane"/>
    <property type="evidence" value="ECO:0007669"/>
    <property type="project" value="UniProtKB-SubCell"/>
</dbReference>
<evidence type="ECO:0000256" key="2">
    <source>
        <dbReference type="ARBA" id="ARBA00022475"/>
    </source>
</evidence>
<comment type="subcellular location">
    <subcellularLocation>
        <location evidence="1">Cell membrane</location>
        <topology evidence="1">Multi-pass membrane protein</topology>
    </subcellularLocation>
</comment>
<keyword evidence="10" id="KW-1185">Reference proteome</keyword>
<dbReference type="Proteomes" id="UP000606786">
    <property type="component" value="Unassembled WGS sequence"/>
</dbReference>
<evidence type="ECO:0000256" key="3">
    <source>
        <dbReference type="ARBA" id="ARBA00022692"/>
    </source>
</evidence>
<keyword evidence="4 8" id="KW-1133">Transmembrane helix</keyword>
<evidence type="ECO:0000256" key="7">
    <source>
        <dbReference type="ARBA" id="ARBA00023180"/>
    </source>
</evidence>
<dbReference type="InterPro" id="IPR052192">
    <property type="entry name" value="Insect_Ionotropic_Sensory_Rcpt"/>
</dbReference>
<feature type="transmembrane region" description="Helical" evidence="8">
    <location>
        <begin position="476"/>
        <end position="493"/>
    </location>
</feature>
<feature type="non-terminal residue" evidence="9">
    <location>
        <position position="1"/>
    </location>
</feature>
<dbReference type="PANTHER" id="PTHR42643">
    <property type="entry name" value="IONOTROPIC RECEPTOR 20A-RELATED"/>
    <property type="match status" value="1"/>
</dbReference>
<sequence length="593" mass="69041">NTLTHLDNKMRKLLLLLGGFFIILYTHDGEATKLLDIINTFNAKINATATSFFLNPYTSTTYERALRQEAPPKIIFSLKSPAKLVKELRNAYMLYVVFLPPPYAEQQQQLNNLLHAIGRISVKFFLFVSTEYQDTRWLFKWCWEKKILNALLTTNDTPMLLTTYRPFPHLQVYNTTADAYFEQFHKKLDLRGYPIRYTGGLNMPRSLIFKKQNDEWEVHGYLVQVFELFAANFNGSLQHVIRTENYTFEDCAKLTEEHQVDLCAELYPFGGLMHLSKPLHMTGLYILAPRARRLSIFYYFSAPFTIELWLLIALTFISLTAVLALMAKYRYSDWYFGRLLLNLVASFIFLPFHLRPFTGCAHCLLYIILFTTGFLFSTLYLAFLSSIFSADIDEQQISDVAGLKKANVSILIDETDVAILQLYNAPQALLERARVELFSVIRYRQLALDTRYAYLCIVDKCSLLMSQQKFMLHGKVYMITPGVMSIFVGVVMAKDTFFDVHFNRHLQRVFEAGIMARLQEQSKEEAIRLSITKYFPTEKRLIESALTLEYMHMPMMLMVIGFVMAFMVFCMELLIHRWRKPRANVLELSHRVC</sequence>
<gene>
    <name evidence="9" type="ORF">CCAP1982_LOCUS20848</name>
</gene>
<evidence type="ECO:0000256" key="1">
    <source>
        <dbReference type="ARBA" id="ARBA00004651"/>
    </source>
</evidence>